<evidence type="ECO:0000259" key="1">
    <source>
        <dbReference type="Pfam" id="PF20582"/>
    </source>
</evidence>
<dbReference type="Pfam" id="PF20582">
    <property type="entry name" value="UPF0758_N"/>
    <property type="match status" value="1"/>
</dbReference>
<name>A0A382FZ37_9ZZZZ</name>
<feature type="domain" description="UPF0758" evidence="1">
    <location>
        <begin position="8"/>
        <end position="43"/>
    </location>
</feature>
<reference evidence="2" key="1">
    <citation type="submission" date="2018-05" db="EMBL/GenBank/DDBJ databases">
        <authorList>
            <person name="Lanie J.A."/>
            <person name="Ng W.-L."/>
            <person name="Kazmierczak K.M."/>
            <person name="Andrzejewski T.M."/>
            <person name="Davidsen T.M."/>
            <person name="Wayne K.J."/>
            <person name="Tettelin H."/>
            <person name="Glass J.I."/>
            <person name="Rusch D."/>
            <person name="Podicherti R."/>
            <person name="Tsui H.-C.T."/>
            <person name="Winkler M.E."/>
        </authorList>
    </citation>
    <scope>NUCLEOTIDE SEQUENCE</scope>
</reference>
<protein>
    <recommendedName>
        <fullName evidence="1">UPF0758 domain-containing protein</fullName>
    </recommendedName>
</protein>
<organism evidence="2">
    <name type="scientific">marine metagenome</name>
    <dbReference type="NCBI Taxonomy" id="408172"/>
    <lineage>
        <taxon>unclassified sequences</taxon>
        <taxon>metagenomes</taxon>
        <taxon>ecological metagenomes</taxon>
    </lineage>
</organism>
<dbReference type="InterPro" id="IPR046778">
    <property type="entry name" value="UPF0758_N"/>
</dbReference>
<sequence>MPNPTRTKDLPDNETPCERPLAKNAEALKESELITILLYIGTQVLIGGRCYTITHQ</sequence>
<accession>A0A382FZ37</accession>
<proteinExistence type="predicted"/>
<evidence type="ECO:0000313" key="2">
    <source>
        <dbReference type="EMBL" id="SVB67882.1"/>
    </source>
</evidence>
<dbReference type="AlphaFoldDB" id="A0A382FZ37"/>
<dbReference type="EMBL" id="UINC01052490">
    <property type="protein sequence ID" value="SVB67882.1"/>
    <property type="molecule type" value="Genomic_DNA"/>
</dbReference>
<gene>
    <name evidence="2" type="ORF">METZ01_LOCUS220736</name>
</gene>